<feature type="compositionally biased region" description="Polar residues" evidence="1">
    <location>
        <begin position="77"/>
        <end position="101"/>
    </location>
</feature>
<name>A0A8J4VN08_9ROSI</name>
<protein>
    <submittedName>
        <fullName evidence="2">Uncharacterized protein</fullName>
    </submittedName>
</protein>
<reference evidence="2" key="1">
    <citation type="submission" date="2020-03" db="EMBL/GenBank/DDBJ databases">
        <title>Castanea mollissima Vanexum genome sequencing.</title>
        <authorList>
            <person name="Staton M."/>
        </authorList>
    </citation>
    <scope>NUCLEOTIDE SEQUENCE</scope>
    <source>
        <tissue evidence="2">Leaf</tissue>
    </source>
</reference>
<keyword evidence="3" id="KW-1185">Reference proteome</keyword>
<dbReference type="AlphaFoldDB" id="A0A8J4VN08"/>
<evidence type="ECO:0000256" key="1">
    <source>
        <dbReference type="SAM" id="MobiDB-lite"/>
    </source>
</evidence>
<sequence>MVNHGLERRFGSVMWIEIDVDGDQFCGLTEIGGLERHCGACDGYGVDGVLALKLSLTGSISVLTQQKHLFFFNHTQQPETHNQSTNPSKPKDPQQNQQTQAPDKCRDCGSDVESELRVGLGGPWRYRVRNGVVLPCPLRRSSQCGFAWVEVSGTKKRRGSDLAVWKPTDLCGLRFR</sequence>
<dbReference type="Proteomes" id="UP000737018">
    <property type="component" value="Unassembled WGS sequence"/>
</dbReference>
<comment type="caution">
    <text evidence="2">The sequence shown here is derived from an EMBL/GenBank/DDBJ whole genome shotgun (WGS) entry which is preliminary data.</text>
</comment>
<evidence type="ECO:0000313" key="3">
    <source>
        <dbReference type="Proteomes" id="UP000737018"/>
    </source>
</evidence>
<dbReference type="EMBL" id="JRKL02001036">
    <property type="protein sequence ID" value="KAF3966493.1"/>
    <property type="molecule type" value="Genomic_DNA"/>
</dbReference>
<accession>A0A8J4VN08</accession>
<gene>
    <name evidence="2" type="ORF">CMV_009409</name>
</gene>
<evidence type="ECO:0000313" key="2">
    <source>
        <dbReference type="EMBL" id="KAF3966493.1"/>
    </source>
</evidence>
<proteinExistence type="predicted"/>
<feature type="region of interest" description="Disordered" evidence="1">
    <location>
        <begin position="77"/>
        <end position="108"/>
    </location>
</feature>
<organism evidence="2 3">
    <name type="scientific">Castanea mollissima</name>
    <name type="common">Chinese chestnut</name>
    <dbReference type="NCBI Taxonomy" id="60419"/>
    <lineage>
        <taxon>Eukaryota</taxon>
        <taxon>Viridiplantae</taxon>
        <taxon>Streptophyta</taxon>
        <taxon>Embryophyta</taxon>
        <taxon>Tracheophyta</taxon>
        <taxon>Spermatophyta</taxon>
        <taxon>Magnoliopsida</taxon>
        <taxon>eudicotyledons</taxon>
        <taxon>Gunneridae</taxon>
        <taxon>Pentapetalae</taxon>
        <taxon>rosids</taxon>
        <taxon>fabids</taxon>
        <taxon>Fagales</taxon>
        <taxon>Fagaceae</taxon>
        <taxon>Castanea</taxon>
    </lineage>
</organism>